<dbReference type="InterPro" id="IPR020901">
    <property type="entry name" value="Prtase_inh_Kunz-CS"/>
</dbReference>
<protein>
    <recommendedName>
        <fullName evidence="15">Kunitz-type protease inhibitor 2</fullName>
    </recommendedName>
    <alternativeName>
        <fullName evidence="16">Hepatocyte growth factor activator inhibitor type 2</fullName>
    </alternativeName>
</protein>
<feature type="region of interest" description="Disordered" evidence="17">
    <location>
        <begin position="109"/>
        <end position="134"/>
    </location>
</feature>
<keyword evidence="10 18" id="KW-1133">Transmembrane helix</keyword>
<keyword evidence="9" id="KW-0722">Serine protease inhibitor</keyword>
<evidence type="ECO:0000256" key="13">
    <source>
        <dbReference type="ARBA" id="ARBA00023180"/>
    </source>
</evidence>
<evidence type="ECO:0000256" key="3">
    <source>
        <dbReference type="ARBA" id="ARBA00022475"/>
    </source>
</evidence>
<keyword evidence="12" id="KW-1015">Disulfide bond</keyword>
<dbReference type="KEGG" id="shr:100934259"/>
<evidence type="ECO:0000256" key="12">
    <source>
        <dbReference type="ARBA" id="ARBA00023157"/>
    </source>
</evidence>
<keyword evidence="11 18" id="KW-0472">Membrane</keyword>
<name>G3VQ83_SARHA</name>
<evidence type="ECO:0000256" key="2">
    <source>
        <dbReference type="ARBA" id="ARBA00004496"/>
    </source>
</evidence>
<evidence type="ECO:0000256" key="16">
    <source>
        <dbReference type="ARBA" id="ARBA00082650"/>
    </source>
</evidence>
<accession>G3VQ83</accession>
<organism evidence="21 22">
    <name type="scientific">Sarcophilus harrisii</name>
    <name type="common">Tasmanian devil</name>
    <name type="synonym">Sarcophilus laniarius</name>
    <dbReference type="NCBI Taxonomy" id="9305"/>
    <lineage>
        <taxon>Eukaryota</taxon>
        <taxon>Metazoa</taxon>
        <taxon>Chordata</taxon>
        <taxon>Craniata</taxon>
        <taxon>Vertebrata</taxon>
        <taxon>Euteleostomi</taxon>
        <taxon>Mammalia</taxon>
        <taxon>Metatheria</taxon>
        <taxon>Dasyuromorphia</taxon>
        <taxon>Dasyuridae</taxon>
        <taxon>Sarcophilus</taxon>
    </lineage>
</organism>
<keyword evidence="7 19" id="KW-0732">Signal</keyword>
<evidence type="ECO:0000256" key="4">
    <source>
        <dbReference type="ARBA" id="ARBA00022490"/>
    </source>
</evidence>
<evidence type="ECO:0000256" key="9">
    <source>
        <dbReference type="ARBA" id="ARBA00022900"/>
    </source>
</evidence>
<keyword evidence="6 18" id="KW-0812">Transmembrane</keyword>
<evidence type="ECO:0000256" key="14">
    <source>
        <dbReference type="ARBA" id="ARBA00061907"/>
    </source>
</evidence>
<dbReference type="AlphaFoldDB" id="G3VQ83"/>
<keyword evidence="3" id="KW-1003">Cell membrane</keyword>
<evidence type="ECO:0000256" key="17">
    <source>
        <dbReference type="SAM" id="MobiDB-lite"/>
    </source>
</evidence>
<evidence type="ECO:0000256" key="11">
    <source>
        <dbReference type="ARBA" id="ARBA00023136"/>
    </source>
</evidence>
<dbReference type="Ensembl" id="ENSSHAT00000005391.2">
    <property type="protein sequence ID" value="ENSSHAP00000005338.2"/>
    <property type="gene ID" value="ENSSHAG00000004664.2"/>
</dbReference>
<comment type="subunit">
    <text evidence="14">Interacts with TMPRSS13; the interaction promotes the phosphorylation and cell membrane localization of TMPRSS13.</text>
</comment>
<evidence type="ECO:0000256" key="19">
    <source>
        <dbReference type="SAM" id="SignalP"/>
    </source>
</evidence>
<dbReference type="FunCoup" id="G3VQ83">
    <property type="interactions" value="283"/>
</dbReference>
<dbReference type="RefSeq" id="XP_031819016.1">
    <property type="nucleotide sequence ID" value="XM_031963156.1"/>
</dbReference>
<feature type="domain" description="BPTI/Kunitz inhibitor" evidence="20">
    <location>
        <begin position="51"/>
        <end position="101"/>
    </location>
</feature>
<feature type="transmembrane region" description="Helical" evidence="18">
    <location>
        <begin position="215"/>
        <end position="238"/>
    </location>
</feature>
<evidence type="ECO:0000256" key="6">
    <source>
        <dbReference type="ARBA" id="ARBA00022692"/>
    </source>
</evidence>
<dbReference type="GeneTree" id="ENSGT00940000160348"/>
<proteinExistence type="predicted"/>
<comment type="subcellular location">
    <subcellularLocation>
        <location evidence="1">Cell membrane</location>
        <topology evidence="1">Single-pass type I membrane protein</topology>
    </subcellularLocation>
    <subcellularLocation>
        <location evidence="2">Cytoplasm</location>
    </subcellularLocation>
</comment>
<dbReference type="OrthoDB" id="196393at2759"/>
<keyword evidence="4" id="KW-0963">Cytoplasm</keyword>
<dbReference type="SMART" id="SM00131">
    <property type="entry name" value="KU"/>
    <property type="match status" value="2"/>
</dbReference>
<dbReference type="HOGENOM" id="CLU_1274754_0_0_1"/>
<evidence type="ECO:0000256" key="8">
    <source>
        <dbReference type="ARBA" id="ARBA00022737"/>
    </source>
</evidence>
<dbReference type="FunFam" id="4.10.410.10:FF:000014">
    <property type="entry name" value="Serine peptidase inhibitor, Kunitz type, 2"/>
    <property type="match status" value="1"/>
</dbReference>
<keyword evidence="13" id="KW-0325">Glycoprotein</keyword>
<feature type="signal peptide" evidence="19">
    <location>
        <begin position="1"/>
        <end position="30"/>
    </location>
</feature>
<evidence type="ECO:0000313" key="22">
    <source>
        <dbReference type="Proteomes" id="UP000007648"/>
    </source>
</evidence>
<dbReference type="GO" id="GO:0005886">
    <property type="term" value="C:plasma membrane"/>
    <property type="evidence" value="ECO:0007669"/>
    <property type="project" value="UniProtKB-SubCell"/>
</dbReference>
<sequence length="269" mass="29466">MRQQLLRGAPLSSALLALLGALLLAGAAWGLDDHPASASGAKEQAGLQDLCRSPKVVGRCRASIPRWWYNVTAQACHSFLYGGCGGNYNNFLTRKDCLKACNGVKENSANEAPARRDGAHEPSPSAPRKQNPEEFPGNDFDYEEYCTAKAVTGPCRAAFPRWYFDSEKNTCVHFIYGGCRGNKNSYMNLEDCMRKCFGKRTHKASHPAMSHSTKAVALAVLLAVMAAVLLGAMVIIFIKIARKHRASAFNTVWSPIDDKEYLVKSAYTL</sequence>
<evidence type="ECO:0000256" key="1">
    <source>
        <dbReference type="ARBA" id="ARBA00004251"/>
    </source>
</evidence>
<feature type="domain" description="BPTI/Kunitz inhibitor" evidence="20">
    <location>
        <begin position="146"/>
        <end position="196"/>
    </location>
</feature>
<evidence type="ECO:0000256" key="15">
    <source>
        <dbReference type="ARBA" id="ARBA00071442"/>
    </source>
</evidence>
<gene>
    <name evidence="21" type="primary">SPINT2</name>
</gene>
<dbReference type="eggNOG" id="KOG4295">
    <property type="taxonomic scope" value="Eukaryota"/>
</dbReference>
<keyword evidence="5" id="KW-0646">Protease inhibitor</keyword>
<dbReference type="Proteomes" id="UP000007648">
    <property type="component" value="Unassembled WGS sequence"/>
</dbReference>
<keyword evidence="22" id="KW-1185">Reference proteome</keyword>
<feature type="chain" id="PRO_5029839726" description="Kunitz-type protease inhibitor 2" evidence="19">
    <location>
        <begin position="31"/>
        <end position="269"/>
    </location>
</feature>
<dbReference type="GeneID" id="100934259"/>
<dbReference type="InParanoid" id="G3VQ83"/>
<keyword evidence="8" id="KW-0677">Repeat</keyword>
<dbReference type="InterPro" id="IPR002223">
    <property type="entry name" value="Kunitz_BPTI"/>
</dbReference>
<dbReference type="Pfam" id="PF00014">
    <property type="entry name" value="Kunitz_BPTI"/>
    <property type="match status" value="2"/>
</dbReference>
<dbReference type="GO" id="GO:0005737">
    <property type="term" value="C:cytoplasm"/>
    <property type="evidence" value="ECO:0007669"/>
    <property type="project" value="UniProtKB-SubCell"/>
</dbReference>
<evidence type="ECO:0000256" key="7">
    <source>
        <dbReference type="ARBA" id="ARBA00022729"/>
    </source>
</evidence>
<evidence type="ECO:0000256" key="5">
    <source>
        <dbReference type="ARBA" id="ARBA00022690"/>
    </source>
</evidence>
<evidence type="ECO:0000256" key="18">
    <source>
        <dbReference type="SAM" id="Phobius"/>
    </source>
</evidence>
<dbReference type="CDD" id="cd22621">
    <property type="entry name" value="Kunitz_HAI2_1-like"/>
    <property type="match status" value="1"/>
</dbReference>
<evidence type="ECO:0000259" key="20">
    <source>
        <dbReference type="PROSITE" id="PS50279"/>
    </source>
</evidence>
<dbReference type="GO" id="GO:0004867">
    <property type="term" value="F:serine-type endopeptidase inhibitor activity"/>
    <property type="evidence" value="ECO:0007669"/>
    <property type="project" value="UniProtKB-KW"/>
</dbReference>
<evidence type="ECO:0000313" key="21">
    <source>
        <dbReference type="Ensembl" id="ENSSHAP00000005338.2"/>
    </source>
</evidence>
<evidence type="ECO:0000256" key="10">
    <source>
        <dbReference type="ARBA" id="ARBA00022989"/>
    </source>
</evidence>
<reference evidence="21" key="3">
    <citation type="submission" date="2025-09" db="UniProtKB">
        <authorList>
            <consortium name="Ensembl"/>
        </authorList>
    </citation>
    <scope>IDENTIFICATION</scope>
</reference>
<dbReference type="FunFam" id="4.10.410.10:FF:000006">
    <property type="entry name" value="Serine peptidase inhibitor, Kunitz type 1"/>
    <property type="match status" value="1"/>
</dbReference>
<dbReference type="PROSITE" id="PS50279">
    <property type="entry name" value="BPTI_KUNITZ_2"/>
    <property type="match status" value="2"/>
</dbReference>
<dbReference type="Gene3D" id="4.10.410.10">
    <property type="entry name" value="Pancreatic trypsin inhibitor Kunitz domain"/>
    <property type="match status" value="2"/>
</dbReference>
<reference evidence="21 22" key="1">
    <citation type="journal article" date="2011" name="Proc. Natl. Acad. Sci. U.S.A.">
        <title>Genetic diversity and population structure of the endangered marsupial Sarcophilus harrisii (Tasmanian devil).</title>
        <authorList>
            <person name="Miller W."/>
            <person name="Hayes V.M."/>
            <person name="Ratan A."/>
            <person name="Petersen D.C."/>
            <person name="Wittekindt N.E."/>
            <person name="Miller J."/>
            <person name="Walenz B."/>
            <person name="Knight J."/>
            <person name="Qi J."/>
            <person name="Zhao F."/>
            <person name="Wang Q."/>
            <person name="Bedoya-Reina O.C."/>
            <person name="Katiyar N."/>
            <person name="Tomsho L.P."/>
            <person name="Kasson L.M."/>
            <person name="Hardie R.A."/>
            <person name="Woodbridge P."/>
            <person name="Tindall E.A."/>
            <person name="Bertelsen M.F."/>
            <person name="Dixon D."/>
            <person name="Pyecroft S."/>
            <person name="Helgen K.M."/>
            <person name="Lesk A.M."/>
            <person name="Pringle T.H."/>
            <person name="Patterson N."/>
            <person name="Zhang Y."/>
            <person name="Kreiss A."/>
            <person name="Woods G.M."/>
            <person name="Jones M.E."/>
            <person name="Schuster S.C."/>
        </authorList>
    </citation>
    <scope>NUCLEOTIDE SEQUENCE [LARGE SCALE GENOMIC DNA]</scope>
</reference>
<dbReference type="CDD" id="cd22622">
    <property type="entry name" value="Kunitz_HAI2_2-like"/>
    <property type="match status" value="1"/>
</dbReference>
<dbReference type="PANTHER" id="PTHR47247:SF1">
    <property type="entry name" value="KUNITZ-TYPE PROTEASE INHIBITOR 2"/>
    <property type="match status" value="1"/>
</dbReference>
<dbReference type="PRINTS" id="PR00759">
    <property type="entry name" value="BASICPTASE"/>
</dbReference>
<dbReference type="PROSITE" id="PS00280">
    <property type="entry name" value="BPTI_KUNITZ_1"/>
    <property type="match status" value="2"/>
</dbReference>
<dbReference type="PANTHER" id="PTHR47247">
    <property type="entry name" value="KUNITZ-TYPE PROTEASE INHIBITOR 2"/>
    <property type="match status" value="1"/>
</dbReference>
<reference evidence="21" key="2">
    <citation type="submission" date="2025-08" db="UniProtKB">
        <authorList>
            <consortium name="Ensembl"/>
        </authorList>
    </citation>
    <scope>IDENTIFICATION</scope>
</reference>
<dbReference type="SUPFAM" id="SSF57362">
    <property type="entry name" value="BPTI-like"/>
    <property type="match status" value="2"/>
</dbReference>
<dbReference type="InterPro" id="IPR036880">
    <property type="entry name" value="Kunitz_BPTI_sf"/>
</dbReference>
<dbReference type="STRING" id="9305.ENSSHAP00000005338"/>
<dbReference type="CTD" id="10653"/>